<name>A0AA40K309_9PEZI</name>
<feature type="domain" description="PNPLA" evidence="5">
    <location>
        <begin position="21"/>
        <end position="235"/>
    </location>
</feature>
<comment type="caution">
    <text evidence="6">The sequence shown here is derived from an EMBL/GenBank/DDBJ whole genome shotgun (WGS) entry which is preliminary data.</text>
</comment>
<dbReference type="Pfam" id="PF01734">
    <property type="entry name" value="Patatin"/>
    <property type="match status" value="1"/>
</dbReference>
<dbReference type="PANTHER" id="PTHR24185">
    <property type="entry name" value="CALCIUM-INDEPENDENT PHOSPHOLIPASE A2-GAMMA"/>
    <property type="match status" value="1"/>
</dbReference>
<dbReference type="EMBL" id="JAUKUD010000005">
    <property type="protein sequence ID" value="KAK0744059.1"/>
    <property type="molecule type" value="Genomic_DNA"/>
</dbReference>
<evidence type="ECO:0000256" key="3">
    <source>
        <dbReference type="ARBA" id="ARBA00023098"/>
    </source>
</evidence>
<feature type="short sequence motif" description="DGA/G" evidence="4">
    <location>
        <begin position="222"/>
        <end position="224"/>
    </location>
</feature>
<dbReference type="PANTHER" id="PTHR24185:SF1">
    <property type="entry name" value="CALCIUM-INDEPENDENT PHOSPHOLIPASE A2-GAMMA"/>
    <property type="match status" value="1"/>
</dbReference>
<feature type="active site" description="Nucleophile" evidence="4">
    <location>
        <position position="65"/>
    </location>
</feature>
<sequence length="362" mass="39969">MPPSPSSGSEKTDAPRTLKLLCIDGGGVRGLSSLYILQELMKQVAIDPSHPPKPCHWFNMIGGTSTGGLIAIMLGRLQMSVKDCIDVYTRMMGSIFTKSRPVFNKMPFSFRSNIRARFSTAELERAVKEIIAEAGYEGGLLRDPGCERESMCKVFVCATEYETADIHIFSNYNRRGSAFDDIYEGALIWEACRATSAASTFFDPVTIGADPKVGRVGMVFLDGATKANNPVTKLWEEAAAVFGDDFEQRLQLALSIGTGVPQLRAFGSDFLSVAKTMVKLATETEDTNSAFERAHKVLVKNDRFFRFNVYVGLADIGLERAGEQARIRAATHKYLELMDVQRRLLAFKNRAVVGGKFSGRRD</sequence>
<accession>A0AA40K309</accession>
<dbReference type="InterPro" id="IPR016035">
    <property type="entry name" value="Acyl_Trfase/lysoPLipase"/>
</dbReference>
<evidence type="ECO:0000259" key="5">
    <source>
        <dbReference type="PROSITE" id="PS51635"/>
    </source>
</evidence>
<feature type="short sequence motif" description="GXSXG" evidence="4">
    <location>
        <begin position="63"/>
        <end position="67"/>
    </location>
</feature>
<proteinExistence type="predicted"/>
<keyword evidence="6" id="KW-0808">Transferase</keyword>
<evidence type="ECO:0000256" key="4">
    <source>
        <dbReference type="PROSITE-ProRule" id="PRU01161"/>
    </source>
</evidence>
<gene>
    <name evidence="6" type="ORF">B0T18DRAFT_330060</name>
</gene>
<evidence type="ECO:0000256" key="1">
    <source>
        <dbReference type="ARBA" id="ARBA00022801"/>
    </source>
</evidence>
<dbReference type="PROSITE" id="PS51635">
    <property type="entry name" value="PNPLA"/>
    <property type="match status" value="1"/>
</dbReference>
<dbReference type="AlphaFoldDB" id="A0AA40K309"/>
<dbReference type="Gene3D" id="3.40.1090.10">
    <property type="entry name" value="Cytosolic phospholipase A2 catalytic domain"/>
    <property type="match status" value="1"/>
</dbReference>
<evidence type="ECO:0000313" key="6">
    <source>
        <dbReference type="EMBL" id="KAK0744059.1"/>
    </source>
</evidence>
<dbReference type="GO" id="GO:0019369">
    <property type="term" value="P:arachidonate metabolic process"/>
    <property type="evidence" value="ECO:0007669"/>
    <property type="project" value="TreeGrafter"/>
</dbReference>
<dbReference type="GO" id="GO:0016020">
    <property type="term" value="C:membrane"/>
    <property type="evidence" value="ECO:0007669"/>
    <property type="project" value="TreeGrafter"/>
</dbReference>
<dbReference type="GO" id="GO:0016042">
    <property type="term" value="P:lipid catabolic process"/>
    <property type="evidence" value="ECO:0007669"/>
    <property type="project" value="UniProtKB-UniRule"/>
</dbReference>
<organism evidence="6 7">
    <name type="scientific">Schizothecium vesticola</name>
    <dbReference type="NCBI Taxonomy" id="314040"/>
    <lineage>
        <taxon>Eukaryota</taxon>
        <taxon>Fungi</taxon>
        <taxon>Dikarya</taxon>
        <taxon>Ascomycota</taxon>
        <taxon>Pezizomycotina</taxon>
        <taxon>Sordariomycetes</taxon>
        <taxon>Sordariomycetidae</taxon>
        <taxon>Sordariales</taxon>
        <taxon>Schizotheciaceae</taxon>
        <taxon>Schizothecium</taxon>
    </lineage>
</organism>
<keyword evidence="1 4" id="KW-0378">Hydrolase</keyword>
<protein>
    <submittedName>
        <fullName evidence="6">Acyl transferase/acyl hydrolase/lysophospholipase</fullName>
    </submittedName>
</protein>
<reference evidence="6" key="1">
    <citation type="submission" date="2023-06" db="EMBL/GenBank/DDBJ databases">
        <title>Genome-scale phylogeny and comparative genomics of the fungal order Sordariales.</title>
        <authorList>
            <consortium name="Lawrence Berkeley National Laboratory"/>
            <person name="Hensen N."/>
            <person name="Bonometti L."/>
            <person name="Westerberg I."/>
            <person name="Brannstrom I.O."/>
            <person name="Guillou S."/>
            <person name="Cros-Aarteil S."/>
            <person name="Calhoun S."/>
            <person name="Haridas S."/>
            <person name="Kuo A."/>
            <person name="Mondo S."/>
            <person name="Pangilinan J."/>
            <person name="Riley R."/>
            <person name="LaButti K."/>
            <person name="Andreopoulos B."/>
            <person name="Lipzen A."/>
            <person name="Chen C."/>
            <person name="Yanf M."/>
            <person name="Daum C."/>
            <person name="Ng V."/>
            <person name="Clum A."/>
            <person name="Steindorff A."/>
            <person name="Ohm R."/>
            <person name="Martin F."/>
            <person name="Silar P."/>
            <person name="Natvig D."/>
            <person name="Lalanne C."/>
            <person name="Gautier V."/>
            <person name="Ament-velasquez S.L."/>
            <person name="Kruys A."/>
            <person name="Hutchinson M.I."/>
            <person name="Powell A.J."/>
            <person name="Barry K."/>
            <person name="Miller A.N."/>
            <person name="Grigoriev I.V."/>
            <person name="Debuchy R."/>
            <person name="Gladieux P."/>
            <person name="Thoren M.H."/>
            <person name="Johannesson H."/>
        </authorList>
    </citation>
    <scope>NUCLEOTIDE SEQUENCE</scope>
    <source>
        <strain evidence="6">SMH3187-1</strain>
    </source>
</reference>
<evidence type="ECO:0000256" key="2">
    <source>
        <dbReference type="ARBA" id="ARBA00022963"/>
    </source>
</evidence>
<feature type="active site" description="Proton acceptor" evidence="4">
    <location>
        <position position="222"/>
    </location>
</feature>
<dbReference type="InterPro" id="IPR002641">
    <property type="entry name" value="PNPLA_dom"/>
</dbReference>
<dbReference type="GO" id="GO:0047499">
    <property type="term" value="F:calcium-independent phospholipase A2 activity"/>
    <property type="evidence" value="ECO:0007669"/>
    <property type="project" value="TreeGrafter"/>
</dbReference>
<keyword evidence="7" id="KW-1185">Reference proteome</keyword>
<dbReference type="Proteomes" id="UP001172155">
    <property type="component" value="Unassembled WGS sequence"/>
</dbReference>
<dbReference type="GO" id="GO:0016740">
    <property type="term" value="F:transferase activity"/>
    <property type="evidence" value="ECO:0007669"/>
    <property type="project" value="UniProtKB-KW"/>
</dbReference>
<keyword evidence="3 4" id="KW-0443">Lipid metabolism</keyword>
<evidence type="ECO:0000313" key="7">
    <source>
        <dbReference type="Proteomes" id="UP001172155"/>
    </source>
</evidence>
<dbReference type="GO" id="GO:0046486">
    <property type="term" value="P:glycerolipid metabolic process"/>
    <property type="evidence" value="ECO:0007669"/>
    <property type="project" value="UniProtKB-ARBA"/>
</dbReference>
<dbReference type="SUPFAM" id="SSF52151">
    <property type="entry name" value="FabD/lysophospholipase-like"/>
    <property type="match status" value="1"/>
</dbReference>
<dbReference type="CDD" id="cd07216">
    <property type="entry name" value="Pat17_PNPLA8_PNPLA9_like3"/>
    <property type="match status" value="1"/>
</dbReference>
<feature type="short sequence motif" description="GXGXXG" evidence="4">
    <location>
        <begin position="25"/>
        <end position="30"/>
    </location>
</feature>
<keyword evidence="2 4" id="KW-0442">Lipid degradation</keyword>